<dbReference type="GO" id="GO:0000160">
    <property type="term" value="P:phosphorelay signal transduction system"/>
    <property type="evidence" value="ECO:0007669"/>
    <property type="project" value="InterPro"/>
</dbReference>
<feature type="transmembrane region" description="Helical" evidence="3">
    <location>
        <begin position="232"/>
        <end position="252"/>
    </location>
</feature>
<protein>
    <submittedName>
        <fullName evidence="5">Transcriptional regulator</fullName>
    </submittedName>
</protein>
<reference evidence="5" key="1">
    <citation type="submission" date="2022-09" db="EMBL/GenBank/DDBJ databases">
        <title>The genome sequence of Tsuneonella sp. YG55.</title>
        <authorList>
            <person name="Liu Y."/>
        </authorList>
    </citation>
    <scope>NUCLEOTIDE SEQUENCE</scope>
    <source>
        <strain evidence="5">YG55</strain>
    </source>
</reference>
<sequence>MMTTTGTYSFGPFRLDPADRRLTRDGAPVEVSARYLDALILLAGESGRLVTKDRFMDEVWRGVPVTDEALTQCIRSLRRALEDDATAPRYIETVPRHGYRMIAPVDRDRSDNPDTPLSGDIAAVARDAVSGAIGGGLAGMVAGLGYLALGLVAPGIGTASTLLVLISMNLLLGLAAGLAVCGGAALAARLAHEAAHWTVIGGALGGLVIGALGRMIGNDLFFLLFGRSPGAITGALEGLVLGAATGVALVLAVRAHRGSAARRLVPGFLLGGAVGAGIAVAGGRLMAGSLAELAARFPNTNLRIDGALFGESGLGPIASTVATTGEGALFCGCAVAAVLVGRRLGGTR</sequence>
<dbReference type="InterPro" id="IPR036388">
    <property type="entry name" value="WH-like_DNA-bd_sf"/>
</dbReference>
<feature type="transmembrane region" description="Helical" evidence="3">
    <location>
        <begin position="317"/>
        <end position="340"/>
    </location>
</feature>
<dbReference type="SMART" id="SM00862">
    <property type="entry name" value="Trans_reg_C"/>
    <property type="match status" value="1"/>
</dbReference>
<dbReference type="Pfam" id="PF00486">
    <property type="entry name" value="Trans_reg_C"/>
    <property type="match status" value="1"/>
</dbReference>
<feature type="transmembrane region" description="Helical" evidence="3">
    <location>
        <begin position="136"/>
        <end position="156"/>
    </location>
</feature>
<gene>
    <name evidence="5" type="ORF">N0B51_04385</name>
</gene>
<dbReference type="GO" id="GO:0003677">
    <property type="term" value="F:DNA binding"/>
    <property type="evidence" value="ECO:0007669"/>
    <property type="project" value="UniProtKB-UniRule"/>
</dbReference>
<evidence type="ECO:0000313" key="6">
    <source>
        <dbReference type="Proteomes" id="UP001142648"/>
    </source>
</evidence>
<dbReference type="PROSITE" id="PS51755">
    <property type="entry name" value="OMPR_PHOB"/>
    <property type="match status" value="1"/>
</dbReference>
<dbReference type="PANTHER" id="PTHR47691">
    <property type="entry name" value="REGULATOR-RELATED"/>
    <property type="match status" value="1"/>
</dbReference>
<dbReference type="AlphaFoldDB" id="A0A9X3A7B3"/>
<organism evidence="5 6">
    <name type="scientific">Tsuneonella litorea</name>
    <dbReference type="NCBI Taxonomy" id="2976475"/>
    <lineage>
        <taxon>Bacteria</taxon>
        <taxon>Pseudomonadati</taxon>
        <taxon>Pseudomonadota</taxon>
        <taxon>Alphaproteobacteria</taxon>
        <taxon>Sphingomonadales</taxon>
        <taxon>Erythrobacteraceae</taxon>
        <taxon>Tsuneonella</taxon>
    </lineage>
</organism>
<dbReference type="GO" id="GO:0006355">
    <property type="term" value="P:regulation of DNA-templated transcription"/>
    <property type="evidence" value="ECO:0007669"/>
    <property type="project" value="InterPro"/>
</dbReference>
<feature type="transmembrane region" description="Helical" evidence="3">
    <location>
        <begin position="264"/>
        <end position="287"/>
    </location>
</feature>
<keyword evidence="6" id="KW-1185">Reference proteome</keyword>
<feature type="transmembrane region" description="Helical" evidence="3">
    <location>
        <begin position="162"/>
        <end position="187"/>
    </location>
</feature>
<dbReference type="CDD" id="cd00383">
    <property type="entry name" value="trans_reg_C"/>
    <property type="match status" value="1"/>
</dbReference>
<dbReference type="InterPro" id="IPR001867">
    <property type="entry name" value="OmpR/PhoB-type_DNA-bd"/>
</dbReference>
<keyword evidence="3" id="KW-0812">Transmembrane</keyword>
<feature type="domain" description="OmpR/PhoB-type" evidence="4">
    <location>
        <begin position="5"/>
        <end position="103"/>
    </location>
</feature>
<dbReference type="InterPro" id="IPR016032">
    <property type="entry name" value="Sig_transdc_resp-reg_C-effctor"/>
</dbReference>
<keyword evidence="3" id="KW-0472">Membrane</keyword>
<dbReference type="Gene3D" id="1.10.10.10">
    <property type="entry name" value="Winged helix-like DNA-binding domain superfamily/Winged helix DNA-binding domain"/>
    <property type="match status" value="1"/>
</dbReference>
<dbReference type="SUPFAM" id="SSF46894">
    <property type="entry name" value="C-terminal effector domain of the bipartite response regulators"/>
    <property type="match status" value="1"/>
</dbReference>
<dbReference type="PANTHER" id="PTHR47691:SF3">
    <property type="entry name" value="HTH-TYPE TRANSCRIPTIONAL REGULATOR RV0890C-RELATED"/>
    <property type="match status" value="1"/>
</dbReference>
<accession>A0A9X3A7B3</accession>
<keyword evidence="1 2" id="KW-0238">DNA-binding</keyword>
<evidence type="ECO:0000256" key="3">
    <source>
        <dbReference type="SAM" id="Phobius"/>
    </source>
</evidence>
<keyword evidence="3" id="KW-1133">Transmembrane helix</keyword>
<evidence type="ECO:0000256" key="2">
    <source>
        <dbReference type="PROSITE-ProRule" id="PRU01091"/>
    </source>
</evidence>
<evidence type="ECO:0000313" key="5">
    <source>
        <dbReference type="EMBL" id="MCT2558211.1"/>
    </source>
</evidence>
<comment type="caution">
    <text evidence="5">The sequence shown here is derived from an EMBL/GenBank/DDBJ whole genome shotgun (WGS) entry which is preliminary data.</text>
</comment>
<proteinExistence type="predicted"/>
<evidence type="ECO:0000256" key="1">
    <source>
        <dbReference type="ARBA" id="ARBA00023125"/>
    </source>
</evidence>
<feature type="transmembrane region" description="Helical" evidence="3">
    <location>
        <begin position="194"/>
        <end position="212"/>
    </location>
</feature>
<evidence type="ECO:0000259" key="4">
    <source>
        <dbReference type="PROSITE" id="PS51755"/>
    </source>
</evidence>
<feature type="DNA-binding region" description="OmpR/PhoB-type" evidence="2">
    <location>
        <begin position="5"/>
        <end position="103"/>
    </location>
</feature>
<dbReference type="RefSeq" id="WP_259961016.1">
    <property type="nucleotide sequence ID" value="NZ_JAOAMV010000002.1"/>
</dbReference>
<dbReference type="Proteomes" id="UP001142648">
    <property type="component" value="Unassembled WGS sequence"/>
</dbReference>
<dbReference type="EMBL" id="JAOAMV010000002">
    <property type="protein sequence ID" value="MCT2558211.1"/>
    <property type="molecule type" value="Genomic_DNA"/>
</dbReference>
<name>A0A9X3A7B3_9SPHN</name>